<protein>
    <submittedName>
        <fullName evidence="1">Tail assembly chaperone</fullName>
    </submittedName>
</protein>
<reference evidence="1 2" key="1">
    <citation type="submission" date="2015-08" db="EMBL/GenBank/DDBJ databases">
        <authorList>
            <person name="Adesuyi A.O."/>
            <person name="Belay S."/>
            <person name="Corso A.D."/>
            <person name="Debo C.J."/>
            <person name="Downie J."/>
            <person name="Durmaz C."/>
            <person name="Espinoza J.R."/>
            <person name="Gilliam M.L."/>
            <person name="Gooden M.C."/>
            <person name="Hervey R.L."/>
            <person name="Ilanchezhian M."/>
            <person name="Kamara A."/>
            <person name="Lanao D.A."/>
            <person name="Malapati S.H."/>
            <person name="Moondra S."/>
            <person name="Mattei A.M."/>
            <person name="May C.J."/>
            <person name="Modlin S.E."/>
            <person name="Sadik I."/>
            <person name="Saulenas K.M."/>
            <person name="Allen E.A."/>
            <person name="Whitaker A.L."/>
            <person name="Awate O.A."/>
            <person name="Gray V.C."/>
            <person name="Buchser W.J."/>
            <person name="Saha M.S."/>
            <person name="Delesalle V.A."/>
            <person name="Bradley K.W."/>
            <person name="Asai D.J."/>
            <person name="Bowman C.A."/>
            <person name="Russell D.A."/>
            <person name="Pope W.H."/>
            <person name="Jacobs-Sera D."/>
            <person name="Hendrix R.W."/>
            <person name="Hatfull G.F."/>
        </authorList>
    </citation>
    <scope>NUCLEOTIDE SEQUENCE [LARGE SCALE GENOMIC DNA]</scope>
</reference>
<dbReference type="GeneID" id="26517975"/>
<proteinExistence type="predicted"/>
<dbReference type="RefSeq" id="YP_009189673.1">
    <property type="nucleotide sequence ID" value="NC_028677.1"/>
</dbReference>
<dbReference type="EMBL" id="KT372002">
    <property type="protein sequence ID" value="ALA06467.1"/>
    <property type="molecule type" value="Genomic_DNA"/>
</dbReference>
<organism evidence="1 2">
    <name type="scientific">Rhodococcus phage CosmicSans</name>
    <dbReference type="NCBI Taxonomy" id="1701851"/>
    <lineage>
        <taxon>Viruses</taxon>
        <taxon>Duplodnaviria</taxon>
        <taxon>Heunggongvirae</taxon>
        <taxon>Uroviricota</taxon>
        <taxon>Caudoviricetes</taxon>
        <taxon>Rerduovirus</taxon>
        <taxon>Rerduovirus RER2</taxon>
    </lineage>
</organism>
<sequence>MSNTYSLDQLRADLDKEFAPVVIRVDGEDLVLRNVLRCGETERNAVLDLLAEFEDDGDSAEDAEAVKRSLEVIREVLTVIVKDGKGKKLVDALDGDAALTMSVFSKWQAEAQVGEA</sequence>
<dbReference type="InterPro" id="IPR020132">
    <property type="entry name" value="Gp24/Gp25"/>
</dbReference>
<evidence type="ECO:0000313" key="1">
    <source>
        <dbReference type="EMBL" id="ALA06467.1"/>
    </source>
</evidence>
<dbReference type="Proteomes" id="UP000203368">
    <property type="component" value="Segment"/>
</dbReference>
<evidence type="ECO:0000313" key="2">
    <source>
        <dbReference type="Proteomes" id="UP000203368"/>
    </source>
</evidence>
<accession>A0A0K2CLP6</accession>
<dbReference type="KEGG" id="vg:26517975"/>
<name>A0A0K2CLP6_9CAUD</name>
<dbReference type="OrthoDB" id="7980at10239"/>
<gene>
    <name evidence="1" type="ORF">SEA_COSMICSANS_19</name>
</gene>
<dbReference type="Pfam" id="PF17388">
    <property type="entry name" value="GP24_25"/>
    <property type="match status" value="1"/>
</dbReference>